<organism evidence="2 3">
    <name type="scientific">Chryseobacterium koreense CCUG 49689</name>
    <dbReference type="NCBI Taxonomy" id="1304281"/>
    <lineage>
        <taxon>Bacteria</taxon>
        <taxon>Pseudomonadati</taxon>
        <taxon>Bacteroidota</taxon>
        <taxon>Flavobacteriia</taxon>
        <taxon>Flavobacteriales</taxon>
        <taxon>Weeksellaceae</taxon>
        <taxon>Chryseobacterium group</taxon>
        <taxon>Chryseobacterium</taxon>
    </lineage>
</organism>
<evidence type="ECO:0000313" key="3">
    <source>
        <dbReference type="Proteomes" id="UP000035900"/>
    </source>
</evidence>
<keyword evidence="3" id="KW-1185">Reference proteome</keyword>
<dbReference type="Proteomes" id="UP000035900">
    <property type="component" value="Unassembled WGS sequence"/>
</dbReference>
<accession>A0A0J7IYE0</accession>
<dbReference type="PROSITE" id="PS51257">
    <property type="entry name" value="PROKAR_LIPOPROTEIN"/>
    <property type="match status" value="1"/>
</dbReference>
<comment type="caution">
    <text evidence="2">The sequence shown here is derived from an EMBL/GenBank/DDBJ whole genome shotgun (WGS) entry which is preliminary data.</text>
</comment>
<protein>
    <recommendedName>
        <fullName evidence="4">Lipoprotein</fullName>
    </recommendedName>
</protein>
<feature type="signal peptide" evidence="1">
    <location>
        <begin position="1"/>
        <end position="20"/>
    </location>
</feature>
<gene>
    <name evidence="2" type="ORF">ACM44_07610</name>
</gene>
<dbReference type="AlphaFoldDB" id="A0A0J7IYE0"/>
<evidence type="ECO:0008006" key="4">
    <source>
        <dbReference type="Google" id="ProtNLM"/>
    </source>
</evidence>
<sequence>MRKYLLLFGMAIATVGTLSSCVDRTTTVAPPQQDNDTYPIMGDVSGSFNAANQYTISVGITNAATNVVLVYRRYNTGSSGAPVWQILPDTVNLTNNRSIKYSFLFDTKNVEIYADTNFDPATMTSAEANSYMNNQTFRIVLIPASQGKNANLDYSDYNSVIKFYHIDESKVKSF</sequence>
<reference evidence="2 3" key="1">
    <citation type="journal article" date="2004" name="Int. J. Syst. Evol. Microbiol.">
        <title>Kaistella koreensis gen. nov., sp. nov., a novel member of the Chryseobacterium-Bergeyella-Riemerella branch.</title>
        <authorList>
            <person name="Kim M.K."/>
            <person name="Im W.T."/>
            <person name="Shin Y.K."/>
            <person name="Lim J.H."/>
            <person name="Kim S.H."/>
            <person name="Lee B.C."/>
            <person name="Park M.Y."/>
            <person name="Lee K.Y."/>
            <person name="Lee S.T."/>
        </authorList>
    </citation>
    <scope>NUCLEOTIDE SEQUENCE [LARGE SCALE GENOMIC DNA]</scope>
    <source>
        <strain evidence="2 3">CCUG 49689</strain>
    </source>
</reference>
<keyword evidence="1" id="KW-0732">Signal</keyword>
<dbReference type="STRING" id="1304281.ACM44_07610"/>
<name>A0A0J7IYE0_9FLAO</name>
<dbReference type="EMBL" id="LFNG01000009">
    <property type="protein sequence ID" value="KMQ71268.1"/>
    <property type="molecule type" value="Genomic_DNA"/>
</dbReference>
<dbReference type="PATRIC" id="fig|1304281.5.peg.1628"/>
<dbReference type="OrthoDB" id="1524444at2"/>
<evidence type="ECO:0000313" key="2">
    <source>
        <dbReference type="EMBL" id="KMQ71268.1"/>
    </source>
</evidence>
<dbReference type="RefSeq" id="WP_048499433.1">
    <property type="nucleotide sequence ID" value="NZ_LFNG01000009.1"/>
</dbReference>
<evidence type="ECO:0000256" key="1">
    <source>
        <dbReference type="SAM" id="SignalP"/>
    </source>
</evidence>
<feature type="chain" id="PRO_5005289501" description="Lipoprotein" evidence="1">
    <location>
        <begin position="21"/>
        <end position="174"/>
    </location>
</feature>
<proteinExistence type="predicted"/>